<accession>A0ABP6YUN7</accession>
<evidence type="ECO:0000256" key="1">
    <source>
        <dbReference type="SAM" id="MobiDB-lite"/>
    </source>
</evidence>
<reference evidence="4" key="1">
    <citation type="journal article" date="2019" name="Int. J. Syst. Evol. Microbiol.">
        <title>The Global Catalogue of Microorganisms (GCM) 10K type strain sequencing project: providing services to taxonomists for standard genome sequencing and annotation.</title>
        <authorList>
            <consortium name="The Broad Institute Genomics Platform"/>
            <consortium name="The Broad Institute Genome Sequencing Center for Infectious Disease"/>
            <person name="Wu L."/>
            <person name="Ma J."/>
        </authorList>
    </citation>
    <scope>NUCLEOTIDE SEQUENCE [LARGE SCALE GENOMIC DNA]</scope>
    <source>
        <strain evidence="4">JCM 17656</strain>
    </source>
</reference>
<comment type="caution">
    <text evidence="3">The sequence shown here is derived from an EMBL/GenBank/DDBJ whole genome shotgun (WGS) entry which is preliminary data.</text>
</comment>
<name>A0ABP6YUN7_9ACTN</name>
<gene>
    <name evidence="3" type="ORF">GCM10022295_86100</name>
</gene>
<organism evidence="3 4">
    <name type="scientific">Streptomyces osmaniensis</name>
    <dbReference type="NCBI Taxonomy" id="593134"/>
    <lineage>
        <taxon>Bacteria</taxon>
        <taxon>Bacillati</taxon>
        <taxon>Actinomycetota</taxon>
        <taxon>Actinomycetes</taxon>
        <taxon>Kitasatosporales</taxon>
        <taxon>Streptomycetaceae</taxon>
        <taxon>Streptomyces</taxon>
    </lineage>
</organism>
<keyword evidence="4" id="KW-1185">Reference proteome</keyword>
<dbReference type="PROSITE" id="PS51674">
    <property type="entry name" value="4FE4S_WBL"/>
    <property type="match status" value="1"/>
</dbReference>
<feature type="region of interest" description="Disordered" evidence="1">
    <location>
        <begin position="42"/>
        <end position="63"/>
    </location>
</feature>
<sequence length="244" mass="26018">MSPARMDPVTAAYQAWTEHRFYAYRGCAPDADTPSRAAGNTALTLDAWTGTTEDGGEDQATRRERQDAAVEVCLNCPVMVQCDVYGGMVGADGKLLDPYGIRGGRTALERHRLLVKSRKEPLPLPVPAPDHELRTEQKLSVLRALAVHESPEDVARAAGMDLRTANWQRARITTQLGLSKTASRAEVLEAAVARGLLRADEVAVPAPSVVSVPGGRRGARGRRVASVPGQLSFFEAGPALGAAA</sequence>
<dbReference type="Proteomes" id="UP001500707">
    <property type="component" value="Unassembled WGS sequence"/>
</dbReference>
<protein>
    <recommendedName>
        <fullName evidence="2">4Fe-4S Wbl-type domain-containing protein</fullName>
    </recommendedName>
</protein>
<proteinExistence type="predicted"/>
<evidence type="ECO:0000259" key="2">
    <source>
        <dbReference type="PROSITE" id="PS51674"/>
    </source>
</evidence>
<feature type="domain" description="4Fe-4S Wbl-type" evidence="2">
    <location>
        <begin position="36"/>
        <end position="112"/>
    </location>
</feature>
<dbReference type="EMBL" id="BAABCE010000027">
    <property type="protein sequence ID" value="GAA3591229.1"/>
    <property type="molecule type" value="Genomic_DNA"/>
</dbReference>
<evidence type="ECO:0000313" key="3">
    <source>
        <dbReference type="EMBL" id="GAA3591229.1"/>
    </source>
</evidence>
<dbReference type="InterPro" id="IPR034768">
    <property type="entry name" value="4FE4S_WBL"/>
</dbReference>
<evidence type="ECO:0000313" key="4">
    <source>
        <dbReference type="Proteomes" id="UP001500707"/>
    </source>
</evidence>